<keyword evidence="5" id="KW-0479">Metal-binding</keyword>
<dbReference type="GO" id="GO:0016301">
    <property type="term" value="F:kinase activity"/>
    <property type="evidence" value="ECO:0007669"/>
    <property type="project" value="UniProtKB-KW"/>
</dbReference>
<evidence type="ECO:0000256" key="12">
    <source>
        <dbReference type="RuleBase" id="RU000504"/>
    </source>
</evidence>
<evidence type="ECO:0000256" key="10">
    <source>
        <dbReference type="ARBA" id="ARBA00023152"/>
    </source>
</evidence>
<dbReference type="InterPro" id="IPR015813">
    <property type="entry name" value="Pyrv/PenolPyrv_kinase-like_dom"/>
</dbReference>
<evidence type="ECO:0000256" key="6">
    <source>
        <dbReference type="ARBA" id="ARBA00022741"/>
    </source>
</evidence>
<proteinExistence type="inferred from homology"/>
<gene>
    <name evidence="14" type="ORF">ACFOD7_06325</name>
</gene>
<reference evidence="15" key="1">
    <citation type="journal article" date="2019" name="Int. J. Syst. Evol. Microbiol.">
        <title>The Global Catalogue of Microorganisms (GCM) 10K type strain sequencing project: providing services to taxonomists for standard genome sequencing and annotation.</title>
        <authorList>
            <consortium name="The Broad Institute Genomics Platform"/>
            <consortium name="The Broad Institute Genome Sequencing Center for Infectious Disease"/>
            <person name="Wu L."/>
            <person name="Ma J."/>
        </authorList>
    </citation>
    <scope>NUCLEOTIDE SEQUENCE [LARGE SCALE GENOMIC DNA]</scope>
    <source>
        <strain evidence="15">KCTC 52239</strain>
    </source>
</reference>
<evidence type="ECO:0000256" key="2">
    <source>
        <dbReference type="ARBA" id="ARBA00008663"/>
    </source>
</evidence>
<evidence type="ECO:0000256" key="3">
    <source>
        <dbReference type="ARBA" id="ARBA00012142"/>
    </source>
</evidence>
<keyword evidence="11 14" id="KW-0670">Pyruvate</keyword>
<dbReference type="InterPro" id="IPR015806">
    <property type="entry name" value="Pyrv_Knase_insert_dom_sf"/>
</dbReference>
<dbReference type="SUPFAM" id="SSF50800">
    <property type="entry name" value="PK beta-barrel domain-like"/>
    <property type="match status" value="1"/>
</dbReference>
<evidence type="ECO:0000259" key="13">
    <source>
        <dbReference type="Pfam" id="PF00224"/>
    </source>
</evidence>
<name>A0ABV7IHS7_9RHOB</name>
<dbReference type="InterPro" id="IPR011037">
    <property type="entry name" value="Pyrv_Knase-like_insert_dom_sf"/>
</dbReference>
<dbReference type="EC" id="2.7.1.40" evidence="3 12"/>
<accession>A0ABV7IHS7</accession>
<dbReference type="InterPro" id="IPR001697">
    <property type="entry name" value="Pyr_Knase"/>
</dbReference>
<evidence type="ECO:0000256" key="4">
    <source>
        <dbReference type="ARBA" id="ARBA00022679"/>
    </source>
</evidence>
<comment type="catalytic activity">
    <reaction evidence="12">
        <text>pyruvate + ATP = phosphoenolpyruvate + ADP + H(+)</text>
        <dbReference type="Rhea" id="RHEA:18157"/>
        <dbReference type="ChEBI" id="CHEBI:15361"/>
        <dbReference type="ChEBI" id="CHEBI:15378"/>
        <dbReference type="ChEBI" id="CHEBI:30616"/>
        <dbReference type="ChEBI" id="CHEBI:58702"/>
        <dbReference type="ChEBI" id="CHEBI:456216"/>
        <dbReference type="EC" id="2.7.1.40"/>
    </reaction>
</comment>
<keyword evidence="9 12" id="KW-0460">Magnesium</keyword>
<keyword evidence="4 12" id="KW-0808">Transferase</keyword>
<keyword evidence="10 12" id="KW-0324">Glycolysis</keyword>
<dbReference type="InterPro" id="IPR015793">
    <property type="entry name" value="Pyrv_Knase_brl"/>
</dbReference>
<keyword evidence="15" id="KW-1185">Reference proteome</keyword>
<evidence type="ECO:0000256" key="11">
    <source>
        <dbReference type="ARBA" id="ARBA00023317"/>
    </source>
</evidence>
<protein>
    <recommendedName>
        <fullName evidence="3 12">Pyruvate kinase</fullName>
        <ecNumber evidence="3 12">2.7.1.40</ecNumber>
    </recommendedName>
</protein>
<evidence type="ECO:0000313" key="14">
    <source>
        <dbReference type="EMBL" id="MFC3167661.1"/>
    </source>
</evidence>
<dbReference type="Pfam" id="PF00224">
    <property type="entry name" value="PK"/>
    <property type="match status" value="1"/>
</dbReference>
<dbReference type="EMBL" id="JBHRTE010000027">
    <property type="protein sequence ID" value="MFC3167661.1"/>
    <property type="molecule type" value="Genomic_DNA"/>
</dbReference>
<keyword evidence="7 12" id="KW-0418">Kinase</keyword>
<keyword evidence="8" id="KW-0067">ATP-binding</keyword>
<comment type="caution">
    <text evidence="14">The sequence shown here is derived from an EMBL/GenBank/DDBJ whole genome shotgun (WGS) entry which is preliminary data.</text>
</comment>
<evidence type="ECO:0000256" key="9">
    <source>
        <dbReference type="ARBA" id="ARBA00022842"/>
    </source>
</evidence>
<dbReference type="Gene3D" id="2.40.33.10">
    <property type="entry name" value="PK beta-barrel domain-like"/>
    <property type="match status" value="1"/>
</dbReference>
<dbReference type="PRINTS" id="PR01050">
    <property type="entry name" value="PYRUVTKNASE"/>
</dbReference>
<dbReference type="Gene3D" id="3.20.20.60">
    <property type="entry name" value="Phosphoenolpyruvate-binding domains"/>
    <property type="match status" value="1"/>
</dbReference>
<comment type="pathway">
    <text evidence="1 12">Carbohydrate degradation; glycolysis; pyruvate from D-glyceraldehyde 3-phosphate: step 5/5.</text>
</comment>
<evidence type="ECO:0000256" key="8">
    <source>
        <dbReference type="ARBA" id="ARBA00022840"/>
    </source>
</evidence>
<dbReference type="RefSeq" id="WP_207470239.1">
    <property type="nucleotide sequence ID" value="NZ_JAFNAW010000040.1"/>
</dbReference>
<dbReference type="SUPFAM" id="SSF51621">
    <property type="entry name" value="Phosphoenolpyruvate/pyruvate domain"/>
    <property type="match status" value="1"/>
</dbReference>
<dbReference type="PANTHER" id="PTHR11817">
    <property type="entry name" value="PYRUVATE KINASE"/>
    <property type="match status" value="1"/>
</dbReference>
<feature type="domain" description="Pyruvate kinase barrel" evidence="13">
    <location>
        <begin position="149"/>
        <end position="455"/>
    </location>
</feature>
<evidence type="ECO:0000256" key="7">
    <source>
        <dbReference type="ARBA" id="ARBA00022777"/>
    </source>
</evidence>
<keyword evidence="6" id="KW-0547">Nucleotide-binding</keyword>
<dbReference type="InterPro" id="IPR040442">
    <property type="entry name" value="Pyrv_kinase-like_dom_sf"/>
</dbReference>
<evidence type="ECO:0000256" key="1">
    <source>
        <dbReference type="ARBA" id="ARBA00004997"/>
    </source>
</evidence>
<sequence length="491" mass="53194">MIEAGLSEILTDLEALQSKVAARAAAILDTWKPMIRRDGFADSAANFAAYLALRQQDIRPLQRQLVRFGLSSLGRAEARVEAELAAVIAMVRAATGGTAVQPVPSERFYAGEAAIAQRAEELFGPLSPHSPVRLMVTLPSEAADDPGFARNLASLGVEAVRINCAHDDEAAWTRMIGHVAEAGRQTGQRMKTFMDLAGPKIRTGALRLAKGRKRVFEGDEMAIALPGKLDAVPDGLPAAECTLAAALAAARPGERVFLDDGKLAADLIRRESWGAVLRVTNAPAGKGYKLKPEKGMNFPDTDFATPALTAEDCQTLRFVARHADAVQFSFVQDAEDVRQLQDALARERPDDWQDLGLVLKIETGRAVRNLPEMLVQAAGSQPAAVMIARGDLAVEIGFARMAEMQEEILWLGEAAQVPVIWATQVLESYLKSGLPSRGEMTDAAMAARAECVMLNKGPYLLQGISELDHLLDRMRGHVSKKTPHLRPLQSW</sequence>
<organism evidence="14 15">
    <name type="scientific">Paracoccus fontiphilus</name>
    <dbReference type="NCBI Taxonomy" id="1815556"/>
    <lineage>
        <taxon>Bacteria</taxon>
        <taxon>Pseudomonadati</taxon>
        <taxon>Pseudomonadota</taxon>
        <taxon>Alphaproteobacteria</taxon>
        <taxon>Rhodobacterales</taxon>
        <taxon>Paracoccaceae</taxon>
        <taxon>Paracoccus</taxon>
    </lineage>
</organism>
<dbReference type="Proteomes" id="UP001595557">
    <property type="component" value="Unassembled WGS sequence"/>
</dbReference>
<evidence type="ECO:0000313" key="15">
    <source>
        <dbReference type="Proteomes" id="UP001595557"/>
    </source>
</evidence>
<evidence type="ECO:0000256" key="5">
    <source>
        <dbReference type="ARBA" id="ARBA00022723"/>
    </source>
</evidence>
<comment type="similarity">
    <text evidence="2 12">Belongs to the pyruvate kinase family.</text>
</comment>